<dbReference type="InterPro" id="IPR011051">
    <property type="entry name" value="RmlC_Cupin_sf"/>
</dbReference>
<dbReference type="Gene3D" id="2.60.120.10">
    <property type="entry name" value="Jelly Rolls"/>
    <property type="match status" value="1"/>
</dbReference>
<sequence>MIIRDIKKAEYFTSGDGCTLCELLHPEREAEKNPGEGLSINASIAHAFVRAGDRTVPHRLKESAEIYYIIAGSGIMHIDEDAEAVGPGQAVYIPPGSVQWIESCGPCDLELLAIADPFWREDDEEILPEKCGSRQGISITRD</sequence>
<dbReference type="PANTHER" id="PTHR36114:SF1">
    <property type="entry name" value="16.7 KDA PROTEIN IN WHIE LOCUS"/>
    <property type="match status" value="1"/>
</dbReference>
<organism evidence="2 3">
    <name type="scientific">Methanolacinia petrolearia (strain DSM 11571 / OCM 486 / SEBR 4847)</name>
    <name type="common">Methanoplanus petrolearius</name>
    <dbReference type="NCBI Taxonomy" id="679926"/>
    <lineage>
        <taxon>Archaea</taxon>
        <taxon>Methanobacteriati</taxon>
        <taxon>Methanobacteriota</taxon>
        <taxon>Stenosarchaea group</taxon>
        <taxon>Methanomicrobia</taxon>
        <taxon>Methanomicrobiales</taxon>
        <taxon>Methanomicrobiaceae</taxon>
        <taxon>Methanolacinia</taxon>
    </lineage>
</organism>
<dbReference type="OrthoDB" id="190812at2157"/>
<name>E1RDE0_METP4</name>
<feature type="domain" description="Cupin type-2" evidence="1">
    <location>
        <begin position="52"/>
        <end position="114"/>
    </location>
</feature>
<evidence type="ECO:0000313" key="2">
    <source>
        <dbReference type="EMBL" id="ADN34824.1"/>
    </source>
</evidence>
<dbReference type="AlphaFoldDB" id="E1RDE0"/>
<dbReference type="InterPro" id="IPR052044">
    <property type="entry name" value="PKS_Associated_Protein"/>
</dbReference>
<dbReference type="HOGENOM" id="CLU_129810_1_1_2"/>
<dbReference type="RefSeq" id="WP_013328003.1">
    <property type="nucleotide sequence ID" value="NC_014507.1"/>
</dbReference>
<keyword evidence="3" id="KW-1185">Reference proteome</keyword>
<dbReference type="CDD" id="cd02214">
    <property type="entry name" value="cupin_MJ1618"/>
    <property type="match status" value="1"/>
</dbReference>
<gene>
    <name evidence="2" type="ordered locus">Mpet_0043</name>
</gene>
<dbReference type="STRING" id="679926.Mpet_0043"/>
<accession>E1RDE0</accession>
<dbReference type="InterPro" id="IPR014710">
    <property type="entry name" value="RmlC-like_jellyroll"/>
</dbReference>
<reference evidence="2 3" key="1">
    <citation type="journal article" date="2010" name="Stand. Genomic Sci.">
        <title>Complete genome sequence of Methanoplanus petrolearius type strain (SEBR 4847).</title>
        <authorList>
            <person name="Brambilla E."/>
            <person name="Djao O.D."/>
            <person name="Daligault H."/>
            <person name="Lapidus A."/>
            <person name="Lucas S."/>
            <person name="Hammon N."/>
            <person name="Nolan M."/>
            <person name="Tice H."/>
            <person name="Cheng J.F."/>
            <person name="Han C."/>
            <person name="Tapia R."/>
            <person name="Goodwin L."/>
            <person name="Pitluck S."/>
            <person name="Liolios K."/>
            <person name="Ivanova N."/>
            <person name="Mavromatis K."/>
            <person name="Mikhailova N."/>
            <person name="Pati A."/>
            <person name="Chen A."/>
            <person name="Palaniappan K."/>
            <person name="Land M."/>
            <person name="Hauser L."/>
            <person name="Chang Y.J."/>
            <person name="Jeffries C.D."/>
            <person name="Rohde M."/>
            <person name="Spring S."/>
            <person name="Sikorski J."/>
            <person name="Goker M."/>
            <person name="Woyke T."/>
            <person name="Bristow J."/>
            <person name="Eisen J.A."/>
            <person name="Markowitz V."/>
            <person name="Hugenholtz P."/>
            <person name="Kyrpides N.C."/>
            <person name="Klenk H.P."/>
        </authorList>
    </citation>
    <scope>NUCLEOTIDE SEQUENCE [LARGE SCALE GENOMIC DNA]</scope>
    <source>
        <strain evidence="3">DSM 11571 / OCM 486 / SEBR 4847</strain>
    </source>
</reference>
<dbReference type="PANTHER" id="PTHR36114">
    <property type="entry name" value="16.7 KDA PROTEIN IN WHIE LOCUS"/>
    <property type="match status" value="1"/>
</dbReference>
<protein>
    <submittedName>
        <fullName evidence="2">Cupin 2 conserved barrel domain protein</fullName>
    </submittedName>
</protein>
<dbReference type="Pfam" id="PF07883">
    <property type="entry name" value="Cupin_2"/>
    <property type="match status" value="1"/>
</dbReference>
<proteinExistence type="predicted"/>
<dbReference type="EMBL" id="CP002117">
    <property type="protein sequence ID" value="ADN34824.1"/>
    <property type="molecule type" value="Genomic_DNA"/>
</dbReference>
<evidence type="ECO:0000259" key="1">
    <source>
        <dbReference type="Pfam" id="PF07883"/>
    </source>
</evidence>
<dbReference type="SUPFAM" id="SSF51182">
    <property type="entry name" value="RmlC-like cupins"/>
    <property type="match status" value="1"/>
</dbReference>
<dbReference type="GeneID" id="9742481"/>
<evidence type="ECO:0000313" key="3">
    <source>
        <dbReference type="Proteomes" id="UP000006565"/>
    </source>
</evidence>
<dbReference type="KEGG" id="mpi:Mpet_0043"/>
<dbReference type="eggNOG" id="arCOG03003">
    <property type="taxonomic scope" value="Archaea"/>
</dbReference>
<dbReference type="InterPro" id="IPR013096">
    <property type="entry name" value="Cupin_2"/>
</dbReference>
<dbReference type="Proteomes" id="UP000006565">
    <property type="component" value="Chromosome"/>
</dbReference>